<accession>A0A1F5T9Q3</accession>
<dbReference type="Gene3D" id="3.40.1050.10">
    <property type="entry name" value="Carbonic anhydrase"/>
    <property type="match status" value="1"/>
</dbReference>
<dbReference type="AlphaFoldDB" id="A0A1F5T9Q3"/>
<reference evidence="1 2" key="1">
    <citation type="journal article" date="2016" name="Nat. Commun.">
        <title>Thousands of microbial genomes shed light on interconnected biogeochemical processes in an aquifer system.</title>
        <authorList>
            <person name="Anantharaman K."/>
            <person name="Brown C.T."/>
            <person name="Hug L.A."/>
            <person name="Sharon I."/>
            <person name="Castelle C.J."/>
            <person name="Probst A.J."/>
            <person name="Thomas B.C."/>
            <person name="Singh A."/>
            <person name="Wilkins M.J."/>
            <person name="Karaoz U."/>
            <person name="Brodie E.L."/>
            <person name="Williams K.H."/>
            <person name="Hubbard S.S."/>
            <person name="Banfield J.F."/>
        </authorList>
    </citation>
    <scope>NUCLEOTIDE SEQUENCE [LARGE SCALE GENOMIC DNA]</scope>
</reference>
<name>A0A1F5T9Q3_9BACT</name>
<dbReference type="Proteomes" id="UP000178656">
    <property type="component" value="Unassembled WGS sequence"/>
</dbReference>
<gene>
    <name evidence="1" type="ORF">A2482_04505</name>
</gene>
<proteinExistence type="predicted"/>
<evidence type="ECO:0000313" key="1">
    <source>
        <dbReference type="EMBL" id="OGF35688.1"/>
    </source>
</evidence>
<evidence type="ECO:0008006" key="3">
    <source>
        <dbReference type="Google" id="ProtNLM"/>
    </source>
</evidence>
<dbReference type="SUPFAM" id="SSF53056">
    <property type="entry name" value="beta-carbonic anhydrase, cab"/>
    <property type="match status" value="1"/>
</dbReference>
<evidence type="ECO:0000313" key="2">
    <source>
        <dbReference type="Proteomes" id="UP000178656"/>
    </source>
</evidence>
<sequence length="139" mass="15663">MSHTCNSLLLTCIDFRFNEAIRDWAKEQGLIKDFDLVSLAGAQKNFLDEDTKSVALKQLEISSRLHGIKTVLLVAHQDCGAYGGSKAFASWDEEKAKYAEDLEKAESLIKERFSILAVRKLILTFDANMNVELKEILKP</sequence>
<dbReference type="Pfam" id="PF20393">
    <property type="entry name" value="Pro_CA_2"/>
    <property type="match status" value="1"/>
</dbReference>
<dbReference type="GO" id="GO:0004089">
    <property type="term" value="F:carbonate dehydratase activity"/>
    <property type="evidence" value="ECO:0007669"/>
    <property type="project" value="InterPro"/>
</dbReference>
<protein>
    <recommendedName>
        <fullName evidence="3">Carbonic anhydrase</fullName>
    </recommendedName>
</protein>
<dbReference type="InterPro" id="IPR036874">
    <property type="entry name" value="Carbonic_anhydrase_sf"/>
</dbReference>
<dbReference type="InterPro" id="IPR046871">
    <property type="entry name" value="Pro_CA_2"/>
</dbReference>
<dbReference type="GO" id="GO:0008270">
    <property type="term" value="F:zinc ion binding"/>
    <property type="evidence" value="ECO:0007669"/>
    <property type="project" value="InterPro"/>
</dbReference>
<comment type="caution">
    <text evidence="1">The sequence shown here is derived from an EMBL/GenBank/DDBJ whole genome shotgun (WGS) entry which is preliminary data.</text>
</comment>
<organism evidence="1 2">
    <name type="scientific">Candidatus Falkowbacteria bacterium RIFOXYC2_FULL_48_21</name>
    <dbReference type="NCBI Taxonomy" id="1798005"/>
    <lineage>
        <taxon>Bacteria</taxon>
        <taxon>Candidatus Falkowiibacteriota</taxon>
    </lineage>
</organism>
<dbReference type="EMBL" id="MFGM01000045">
    <property type="protein sequence ID" value="OGF35688.1"/>
    <property type="molecule type" value="Genomic_DNA"/>
</dbReference>